<protein>
    <submittedName>
        <fullName evidence="3">Reverse transcriptase domain-containing protein</fullName>
    </submittedName>
</protein>
<evidence type="ECO:0000313" key="2">
    <source>
        <dbReference type="Proteomes" id="UP000268014"/>
    </source>
</evidence>
<evidence type="ECO:0000313" key="3">
    <source>
        <dbReference type="WBParaSite" id="HPLM_0000017801-mRNA-1"/>
    </source>
</evidence>
<dbReference type="Proteomes" id="UP000268014">
    <property type="component" value="Unassembled WGS sequence"/>
</dbReference>
<dbReference type="PANTHER" id="PTHR46238:SF8">
    <property type="entry name" value="ENDONUCLEASE_EXONUCLEASE_PHOSPHATASE DOMAIN-CONTAINING PROTEIN"/>
    <property type="match status" value="1"/>
</dbReference>
<dbReference type="OMA" id="RWIDGIR"/>
<reference evidence="1 2" key="2">
    <citation type="submission" date="2018-11" db="EMBL/GenBank/DDBJ databases">
        <authorList>
            <consortium name="Pathogen Informatics"/>
        </authorList>
    </citation>
    <scope>NUCLEOTIDE SEQUENCE [LARGE SCALE GENOMIC DNA]</scope>
    <source>
        <strain evidence="1 2">MHpl1</strain>
    </source>
</reference>
<dbReference type="PANTHER" id="PTHR46238">
    <property type="entry name" value="REVERSE TRANSCRIPTASE DOMAIN-CONTAINING PROTEIN"/>
    <property type="match status" value="1"/>
</dbReference>
<dbReference type="OrthoDB" id="5814166at2759"/>
<keyword evidence="2" id="KW-1185">Reference proteome</keyword>
<organism evidence="3">
    <name type="scientific">Haemonchus placei</name>
    <name type="common">Barber's pole worm</name>
    <dbReference type="NCBI Taxonomy" id="6290"/>
    <lineage>
        <taxon>Eukaryota</taxon>
        <taxon>Metazoa</taxon>
        <taxon>Ecdysozoa</taxon>
        <taxon>Nematoda</taxon>
        <taxon>Chromadorea</taxon>
        <taxon>Rhabditida</taxon>
        <taxon>Rhabditina</taxon>
        <taxon>Rhabditomorpha</taxon>
        <taxon>Strongyloidea</taxon>
        <taxon>Trichostrongylidae</taxon>
        <taxon>Haemonchus</taxon>
    </lineage>
</organism>
<evidence type="ECO:0000313" key="1">
    <source>
        <dbReference type="EMBL" id="VDO04690.1"/>
    </source>
</evidence>
<sequence length="112" mass="13256">MRMLRWACWTRLVRIINEDVRAVIEVAPAQAKMREQHLRCYGHVMRRPLNHPTRDTMEFEAKVKRPRGAPKKKWRDVIKKVLTEAKVTAEDAVDRRKWGRLTRIADPATARD</sequence>
<name>A0A0N4VSB1_HAEPC</name>
<dbReference type="EMBL" id="UZAF01000097">
    <property type="protein sequence ID" value="VDO04690.1"/>
    <property type="molecule type" value="Genomic_DNA"/>
</dbReference>
<dbReference type="WBParaSite" id="HPLM_0000017801-mRNA-1">
    <property type="protein sequence ID" value="HPLM_0000017801-mRNA-1"/>
    <property type="gene ID" value="HPLM_0000017801"/>
</dbReference>
<proteinExistence type="predicted"/>
<accession>A0A0N4VSB1</accession>
<dbReference type="AlphaFoldDB" id="A0A0N4VSB1"/>
<gene>
    <name evidence="1" type="ORF">HPLM_LOCUS179</name>
</gene>
<dbReference type="STRING" id="6290.A0A0N4VSB1"/>
<reference evidence="3" key="1">
    <citation type="submission" date="2017-02" db="UniProtKB">
        <authorList>
            <consortium name="WormBaseParasite"/>
        </authorList>
    </citation>
    <scope>IDENTIFICATION</scope>
</reference>